<accession>A0A382RN06</accession>
<feature type="non-terminal residue" evidence="1">
    <location>
        <position position="281"/>
    </location>
</feature>
<gene>
    <name evidence="1" type="ORF">METZ01_LOCUS350865</name>
</gene>
<dbReference type="AlphaFoldDB" id="A0A382RN06"/>
<protein>
    <recommendedName>
        <fullName evidence="2">LTD domain-containing protein</fullName>
    </recommendedName>
</protein>
<sequence length="281" mass="31543">MIRLLLIFCTLVFAQQVDHLLLTRVITQPSSAESFSIYNPTDSPINLSNYYICDDEEYYKMQTEGDMSPASNSSGFTAKFPDISIIPGDTLHIILNGNYNEFYGEDFIPDITMYGSEINSMIETESGSISSTNDKIEESSELIILFKWDGNGDHLIEDVDYFIWGAYQTPINKSGISTYQNDTLSDSQLYFESEAEVYNAYSRIGTDEIGEIELGGNGITGHDETSENFRESWEVIEIFVMGCTDSNAPNYNETAEIDDGSCFVPFVDILNDEYDCIVSSN</sequence>
<dbReference type="EMBL" id="UINC01122292">
    <property type="protein sequence ID" value="SVC98011.1"/>
    <property type="molecule type" value="Genomic_DNA"/>
</dbReference>
<evidence type="ECO:0008006" key="2">
    <source>
        <dbReference type="Google" id="ProtNLM"/>
    </source>
</evidence>
<name>A0A382RN06_9ZZZZ</name>
<reference evidence="1" key="1">
    <citation type="submission" date="2018-05" db="EMBL/GenBank/DDBJ databases">
        <authorList>
            <person name="Lanie J.A."/>
            <person name="Ng W.-L."/>
            <person name="Kazmierczak K.M."/>
            <person name="Andrzejewski T.M."/>
            <person name="Davidsen T.M."/>
            <person name="Wayne K.J."/>
            <person name="Tettelin H."/>
            <person name="Glass J.I."/>
            <person name="Rusch D."/>
            <person name="Podicherti R."/>
            <person name="Tsui H.-C.T."/>
            <person name="Winkler M.E."/>
        </authorList>
    </citation>
    <scope>NUCLEOTIDE SEQUENCE</scope>
</reference>
<evidence type="ECO:0000313" key="1">
    <source>
        <dbReference type="EMBL" id="SVC98011.1"/>
    </source>
</evidence>
<organism evidence="1">
    <name type="scientific">marine metagenome</name>
    <dbReference type="NCBI Taxonomy" id="408172"/>
    <lineage>
        <taxon>unclassified sequences</taxon>
        <taxon>metagenomes</taxon>
        <taxon>ecological metagenomes</taxon>
    </lineage>
</organism>
<proteinExistence type="predicted"/>